<evidence type="ECO:0000256" key="1">
    <source>
        <dbReference type="SAM" id="SignalP"/>
    </source>
</evidence>
<dbReference type="Gene3D" id="2.40.128.110">
    <property type="entry name" value="Lipid/polyisoprenoid-binding, YceI-like"/>
    <property type="match status" value="1"/>
</dbReference>
<evidence type="ECO:0000313" key="4">
    <source>
        <dbReference type="Proteomes" id="UP001589733"/>
    </source>
</evidence>
<dbReference type="RefSeq" id="WP_380011093.1">
    <property type="nucleotide sequence ID" value="NZ_JBHLYR010000044.1"/>
</dbReference>
<sequence length="193" mass="20423">MKSPTGTAFAAVLTLTLAFGSLAAAQMAHPYAAVTAAGTPQAQFNFRVTLIPVPGRVQQVTASLKLDLLRPQDVSGSVQVPLNTLMTGIKLRDEHARNYLKAGQFPFATFRVGKLSGVPALPVGQEVSGQVSGTFSLAGVTRPLSAPVTLRREASGRINVSTHFNIPLNDYGIHIRGADKNTDVRLMFAVAAK</sequence>
<evidence type="ECO:0000259" key="2">
    <source>
        <dbReference type="SMART" id="SM00867"/>
    </source>
</evidence>
<reference evidence="3 4" key="1">
    <citation type="submission" date="2024-09" db="EMBL/GenBank/DDBJ databases">
        <authorList>
            <person name="Sun Q."/>
            <person name="Mori K."/>
        </authorList>
    </citation>
    <scope>NUCLEOTIDE SEQUENCE [LARGE SCALE GENOMIC DNA]</scope>
    <source>
        <strain evidence="3 4">JCM 13503</strain>
    </source>
</reference>
<protein>
    <submittedName>
        <fullName evidence="3">YceI family protein</fullName>
    </submittedName>
</protein>
<dbReference type="SUPFAM" id="SSF101874">
    <property type="entry name" value="YceI-like"/>
    <property type="match status" value="1"/>
</dbReference>
<comment type="caution">
    <text evidence="3">The sequence shown here is derived from an EMBL/GenBank/DDBJ whole genome shotgun (WGS) entry which is preliminary data.</text>
</comment>
<dbReference type="PANTHER" id="PTHR34406:SF1">
    <property type="entry name" value="PROTEIN YCEI"/>
    <property type="match status" value="1"/>
</dbReference>
<organism evidence="3 4">
    <name type="scientific">Deinococcus oregonensis</name>
    <dbReference type="NCBI Taxonomy" id="1805970"/>
    <lineage>
        <taxon>Bacteria</taxon>
        <taxon>Thermotogati</taxon>
        <taxon>Deinococcota</taxon>
        <taxon>Deinococci</taxon>
        <taxon>Deinococcales</taxon>
        <taxon>Deinococcaceae</taxon>
        <taxon>Deinococcus</taxon>
    </lineage>
</organism>
<feature type="signal peptide" evidence="1">
    <location>
        <begin position="1"/>
        <end position="23"/>
    </location>
</feature>
<dbReference type="InterPro" id="IPR036761">
    <property type="entry name" value="TTHA0802/YceI-like_sf"/>
</dbReference>
<dbReference type="EMBL" id="JBHLYR010000044">
    <property type="protein sequence ID" value="MFB9993049.1"/>
    <property type="molecule type" value="Genomic_DNA"/>
</dbReference>
<gene>
    <name evidence="3" type="ORF">ACFFLM_13830</name>
</gene>
<keyword evidence="4" id="KW-1185">Reference proteome</keyword>
<dbReference type="PANTHER" id="PTHR34406">
    <property type="entry name" value="PROTEIN YCEI"/>
    <property type="match status" value="1"/>
</dbReference>
<name>A0ABV6AZX6_9DEIO</name>
<feature type="chain" id="PRO_5046397816" evidence="1">
    <location>
        <begin position="24"/>
        <end position="193"/>
    </location>
</feature>
<dbReference type="Pfam" id="PF04264">
    <property type="entry name" value="YceI"/>
    <property type="match status" value="1"/>
</dbReference>
<proteinExistence type="predicted"/>
<feature type="domain" description="Lipid/polyisoprenoid-binding YceI-like" evidence="2">
    <location>
        <begin position="30"/>
        <end position="193"/>
    </location>
</feature>
<keyword evidence="1" id="KW-0732">Signal</keyword>
<evidence type="ECO:0000313" key="3">
    <source>
        <dbReference type="EMBL" id="MFB9993049.1"/>
    </source>
</evidence>
<dbReference type="InterPro" id="IPR007372">
    <property type="entry name" value="Lipid/polyisoprenoid-bd_YceI"/>
</dbReference>
<accession>A0ABV6AZX6</accession>
<dbReference type="SMART" id="SM00867">
    <property type="entry name" value="YceI"/>
    <property type="match status" value="1"/>
</dbReference>
<dbReference type="Proteomes" id="UP001589733">
    <property type="component" value="Unassembled WGS sequence"/>
</dbReference>